<comment type="subunit">
    <text evidence="7">Homodimer.</text>
</comment>
<dbReference type="InterPro" id="IPR015424">
    <property type="entry name" value="PyrdxlP-dep_Trfase"/>
</dbReference>
<sequence>MSGRSSSAALFARGRNSIPDGVNSPLRSFQLVGGDPLAAREARGSRVIDVDGKEYVDFLNGFGALILGHAHPEVADAIGQQAKRGTSYGLSTEAEYELAERIVASTSAIEAIRFVCSGTEAVMTATRIARSHTGRNLILKFRGSYHGHSDALLASPLNLQQGESSLKSVSRGITHNANRDVLLAEYNDEEEVAKIFSEHGDSIAAVLVEPHSTNMGFVKSRPGFIKSLRDITHQYGALLIFDEVVSGFRFNFGGVSNLFGIDPDLTTFGKIIGGGTPVGAFAGKALYLSQVAAGGGVFQSGTFAGNPLTTAAGIATLKVLSRPGFYDQLEAKGAWVEQQLTSGFAGHRIPFRVSRVGSVLGIAFRDSSEPLKDYRDVKTQDYETFTRFHRRLRDAGFLLAPSLEEPIFLSAAHTDADLRAFTEATVDALRELYSAVAG</sequence>
<dbReference type="InterPro" id="IPR015421">
    <property type="entry name" value="PyrdxlP-dep_Trfase_major"/>
</dbReference>
<feature type="modified residue" description="N6-(pyridoxal phosphate)lysine" evidence="7">
    <location>
        <position position="270"/>
    </location>
</feature>
<gene>
    <name evidence="7" type="primary">hemL</name>
    <name evidence="8" type="ORF">SAMN05444165_0883</name>
</gene>
<keyword evidence="4 7" id="KW-0663">Pyridoxal phosphate</keyword>
<evidence type="ECO:0000256" key="4">
    <source>
        <dbReference type="ARBA" id="ARBA00022898"/>
    </source>
</evidence>
<evidence type="ECO:0000256" key="5">
    <source>
        <dbReference type="ARBA" id="ARBA00023235"/>
    </source>
</evidence>
<dbReference type="SUPFAM" id="SSF53383">
    <property type="entry name" value="PLP-dependent transferases"/>
    <property type="match status" value="1"/>
</dbReference>
<organism evidence="8 9">
    <name type="scientific">Paraburkholderia phenazinium</name>
    <dbReference type="NCBI Taxonomy" id="60549"/>
    <lineage>
        <taxon>Bacteria</taxon>
        <taxon>Pseudomonadati</taxon>
        <taxon>Pseudomonadota</taxon>
        <taxon>Betaproteobacteria</taxon>
        <taxon>Burkholderiales</taxon>
        <taxon>Burkholderiaceae</taxon>
        <taxon>Paraburkholderia</taxon>
    </lineage>
</organism>
<evidence type="ECO:0000313" key="8">
    <source>
        <dbReference type="EMBL" id="SIO09292.1"/>
    </source>
</evidence>
<dbReference type="NCBIfam" id="NF000818">
    <property type="entry name" value="PRK00062.1"/>
    <property type="match status" value="1"/>
</dbReference>
<dbReference type="PANTHER" id="PTHR43713">
    <property type="entry name" value="GLUTAMATE-1-SEMIALDEHYDE 2,1-AMINOMUTASE"/>
    <property type="match status" value="1"/>
</dbReference>
<dbReference type="HAMAP" id="MF_00375">
    <property type="entry name" value="HemL_aminotrans_3"/>
    <property type="match status" value="1"/>
</dbReference>
<dbReference type="RefSeq" id="WP_074294397.1">
    <property type="nucleotide sequence ID" value="NZ_FSRU01000001.1"/>
</dbReference>
<comment type="cofactor">
    <cofactor evidence="1 7">
        <name>pyridoxal 5'-phosphate</name>
        <dbReference type="ChEBI" id="CHEBI:597326"/>
    </cofactor>
</comment>
<accession>A0A1N6GPB6</accession>
<dbReference type="OrthoDB" id="9801052at2"/>
<reference evidence="8 9" key="1">
    <citation type="submission" date="2016-11" db="EMBL/GenBank/DDBJ databases">
        <authorList>
            <person name="Jaros S."/>
            <person name="Januszkiewicz K."/>
            <person name="Wedrychowicz H."/>
        </authorList>
    </citation>
    <scope>NUCLEOTIDE SEQUENCE [LARGE SCALE GENOMIC DNA]</scope>
    <source>
        <strain evidence="8 9">GAS95</strain>
    </source>
</reference>
<dbReference type="Pfam" id="PF00202">
    <property type="entry name" value="Aminotran_3"/>
    <property type="match status" value="1"/>
</dbReference>
<keyword evidence="5 7" id="KW-0413">Isomerase</keyword>
<dbReference type="GO" id="GO:0042286">
    <property type="term" value="F:glutamate-1-semialdehyde 2,1-aminomutase activity"/>
    <property type="evidence" value="ECO:0007669"/>
    <property type="project" value="UniProtKB-UniRule"/>
</dbReference>
<comment type="subcellular location">
    <subcellularLocation>
        <location evidence="7">Cytoplasm</location>
    </subcellularLocation>
</comment>
<dbReference type="GO" id="GO:0030170">
    <property type="term" value="F:pyridoxal phosphate binding"/>
    <property type="evidence" value="ECO:0007669"/>
    <property type="project" value="InterPro"/>
</dbReference>
<keyword evidence="9" id="KW-1185">Reference proteome</keyword>
<dbReference type="AlphaFoldDB" id="A0A1N6GPB6"/>
<dbReference type="EC" id="5.4.3.8" evidence="7"/>
<evidence type="ECO:0000256" key="6">
    <source>
        <dbReference type="ARBA" id="ARBA00023244"/>
    </source>
</evidence>
<dbReference type="UniPathway" id="UPA00251">
    <property type="reaction ID" value="UER00317"/>
</dbReference>
<dbReference type="Gene3D" id="3.90.1150.10">
    <property type="entry name" value="Aspartate Aminotransferase, domain 1"/>
    <property type="match status" value="1"/>
</dbReference>
<dbReference type="Gene3D" id="3.40.640.10">
    <property type="entry name" value="Type I PLP-dependent aspartate aminotransferase-like (Major domain)"/>
    <property type="match status" value="1"/>
</dbReference>
<evidence type="ECO:0000256" key="2">
    <source>
        <dbReference type="ARBA" id="ARBA00004819"/>
    </source>
</evidence>
<dbReference type="Proteomes" id="UP000185151">
    <property type="component" value="Unassembled WGS sequence"/>
</dbReference>
<dbReference type="GO" id="GO:0008483">
    <property type="term" value="F:transaminase activity"/>
    <property type="evidence" value="ECO:0007669"/>
    <property type="project" value="InterPro"/>
</dbReference>
<dbReference type="GO" id="GO:0005737">
    <property type="term" value="C:cytoplasm"/>
    <property type="evidence" value="ECO:0007669"/>
    <property type="project" value="UniProtKB-SubCell"/>
</dbReference>
<dbReference type="InterPro" id="IPR005814">
    <property type="entry name" value="Aminotrans_3"/>
</dbReference>
<evidence type="ECO:0000313" key="9">
    <source>
        <dbReference type="Proteomes" id="UP000185151"/>
    </source>
</evidence>
<name>A0A1N6GPB6_9BURK</name>
<keyword evidence="7" id="KW-0963">Cytoplasm</keyword>
<dbReference type="CDD" id="cd00610">
    <property type="entry name" value="OAT_like"/>
    <property type="match status" value="1"/>
</dbReference>
<evidence type="ECO:0000256" key="1">
    <source>
        <dbReference type="ARBA" id="ARBA00001933"/>
    </source>
</evidence>
<evidence type="ECO:0000256" key="7">
    <source>
        <dbReference type="HAMAP-Rule" id="MF_00375"/>
    </source>
</evidence>
<dbReference type="InterPro" id="IPR004639">
    <property type="entry name" value="4pyrrol_synth_GluAld_NH2Trfase"/>
</dbReference>
<comment type="pathway">
    <text evidence="2">Porphyrin-containing compound metabolism; protoporphyrin-IX biosynthesis; 5-aminolevulinate from L-glutamyl-tRNA(Glu): step 2/2.</text>
</comment>
<dbReference type="PANTHER" id="PTHR43713:SF3">
    <property type="entry name" value="GLUTAMATE-1-SEMIALDEHYDE 2,1-AMINOMUTASE 1, CHLOROPLASTIC-RELATED"/>
    <property type="match status" value="1"/>
</dbReference>
<evidence type="ECO:0000256" key="3">
    <source>
        <dbReference type="ARBA" id="ARBA00008981"/>
    </source>
</evidence>
<dbReference type="InterPro" id="IPR015422">
    <property type="entry name" value="PyrdxlP-dep_Trfase_small"/>
</dbReference>
<comment type="catalytic activity">
    <reaction evidence="7">
        <text>(S)-4-amino-5-oxopentanoate = 5-aminolevulinate</text>
        <dbReference type="Rhea" id="RHEA:14265"/>
        <dbReference type="ChEBI" id="CHEBI:57501"/>
        <dbReference type="ChEBI" id="CHEBI:356416"/>
        <dbReference type="EC" id="5.4.3.8"/>
    </reaction>
</comment>
<protein>
    <recommendedName>
        <fullName evidence="7">Glutamate-1-semialdehyde 2,1-aminomutase</fullName>
        <shortName evidence="7">GSA</shortName>
        <ecNumber evidence="7">5.4.3.8</ecNumber>
    </recommendedName>
    <alternativeName>
        <fullName evidence="7">Glutamate-1-semialdehyde aminotransferase</fullName>
        <shortName evidence="7">GSA-AT</shortName>
    </alternativeName>
</protein>
<proteinExistence type="inferred from homology"/>
<keyword evidence="6 7" id="KW-0627">Porphyrin biosynthesis</keyword>
<comment type="similarity">
    <text evidence="3 7">Belongs to the class-III pyridoxal-phosphate-dependent aminotransferase family. HemL subfamily.</text>
</comment>
<dbReference type="GO" id="GO:0006782">
    <property type="term" value="P:protoporphyrinogen IX biosynthetic process"/>
    <property type="evidence" value="ECO:0007669"/>
    <property type="project" value="UniProtKB-UniRule"/>
</dbReference>
<dbReference type="FunFam" id="3.40.640.10:FF:000021">
    <property type="entry name" value="Glutamate-1-semialdehyde 2,1-aminomutase"/>
    <property type="match status" value="1"/>
</dbReference>
<dbReference type="EMBL" id="FSRU01000001">
    <property type="protein sequence ID" value="SIO09292.1"/>
    <property type="molecule type" value="Genomic_DNA"/>
</dbReference>